<sequence length="164" mass="17640">MNPGPPDTQVEDQVSRDVLIAAYTVVGARRTSLDTMMWQVPALATAAQAFLLTIALQTDGSRAAQAIAAALGAVLAVLSAQLMAKHRHLEMSDSRLTERIERQLGLERGLGVAPHAAGRLRLGERQPWWIRLSSYRLWLVGVATFGVADLVVAFDAMANLGLLG</sequence>
<keyword evidence="1" id="KW-1133">Transmembrane helix</keyword>
<evidence type="ECO:0000256" key="1">
    <source>
        <dbReference type="SAM" id="Phobius"/>
    </source>
</evidence>
<evidence type="ECO:0000313" key="3">
    <source>
        <dbReference type="Proteomes" id="UP001432190"/>
    </source>
</evidence>
<organism evidence="2 3">
    <name type="scientific">Micromonospora globbae</name>
    <dbReference type="NCBI Taxonomy" id="1894969"/>
    <lineage>
        <taxon>Bacteria</taxon>
        <taxon>Bacillati</taxon>
        <taxon>Actinomycetota</taxon>
        <taxon>Actinomycetes</taxon>
        <taxon>Micromonosporales</taxon>
        <taxon>Micromonosporaceae</taxon>
        <taxon>Micromonospora</taxon>
    </lineage>
</organism>
<accession>A0ABZ1S2N8</accession>
<keyword evidence="3" id="KW-1185">Reference proteome</keyword>
<protein>
    <recommendedName>
        <fullName evidence="4">SLATT domain-containing protein</fullName>
    </recommendedName>
</protein>
<keyword evidence="1" id="KW-0472">Membrane</keyword>
<feature type="transmembrane region" description="Helical" evidence="1">
    <location>
        <begin position="63"/>
        <end position="84"/>
    </location>
</feature>
<dbReference type="Proteomes" id="UP001432190">
    <property type="component" value="Chromosome"/>
</dbReference>
<feature type="transmembrane region" description="Helical" evidence="1">
    <location>
        <begin position="135"/>
        <end position="154"/>
    </location>
</feature>
<dbReference type="RefSeq" id="WP_328850994.1">
    <property type="nucleotide sequence ID" value="NZ_CP108084.1"/>
</dbReference>
<gene>
    <name evidence="2" type="ORF">OG994_23455</name>
</gene>
<proteinExistence type="predicted"/>
<reference evidence="2" key="1">
    <citation type="submission" date="2022-10" db="EMBL/GenBank/DDBJ databases">
        <title>The complete genomes of actinobacterial strains from the NBC collection.</title>
        <authorList>
            <person name="Joergensen T.S."/>
            <person name="Alvarez Arevalo M."/>
            <person name="Sterndorff E.B."/>
            <person name="Faurdal D."/>
            <person name="Vuksanovic O."/>
            <person name="Mourched A.-S."/>
            <person name="Charusanti P."/>
            <person name="Shaw S."/>
            <person name="Blin K."/>
            <person name="Weber T."/>
        </authorList>
    </citation>
    <scope>NUCLEOTIDE SEQUENCE</scope>
    <source>
        <strain evidence="2">NBC_00256</strain>
    </source>
</reference>
<evidence type="ECO:0008006" key="4">
    <source>
        <dbReference type="Google" id="ProtNLM"/>
    </source>
</evidence>
<dbReference type="EMBL" id="CP108084">
    <property type="protein sequence ID" value="WUP48526.1"/>
    <property type="molecule type" value="Genomic_DNA"/>
</dbReference>
<keyword evidence="1" id="KW-0812">Transmembrane</keyword>
<name>A0ABZ1S2N8_9ACTN</name>
<evidence type="ECO:0000313" key="2">
    <source>
        <dbReference type="EMBL" id="WUP48526.1"/>
    </source>
</evidence>